<dbReference type="InParanoid" id="G9N8J2"/>
<comment type="catalytic activity">
    <reaction evidence="1 10">
        <text>Endohydrolysis of beta-(1-&gt;4)-linkages between D-glucosamine residues in a partly acetylated chitosan.</text>
        <dbReference type="EC" id="3.2.1.132"/>
    </reaction>
</comment>
<evidence type="ECO:0000256" key="9">
    <source>
        <dbReference type="ARBA" id="ARBA00023326"/>
    </source>
</evidence>
<keyword evidence="5 10" id="KW-0732">Signal</keyword>
<feature type="chain" id="PRO_5005133198" description="Endo-chitosanase" evidence="10">
    <location>
        <begin position="20"/>
        <end position="359"/>
    </location>
</feature>
<dbReference type="OrthoDB" id="4756206at2759"/>
<keyword evidence="6 10" id="KW-0378">Hydrolase</keyword>
<feature type="region of interest" description="Disordered" evidence="11">
    <location>
        <begin position="251"/>
        <end position="279"/>
    </location>
</feature>
<protein>
    <recommendedName>
        <fullName evidence="10">Endo-chitosanase</fullName>
        <ecNumber evidence="10">3.2.1.132</ecNumber>
    </recommendedName>
</protein>
<evidence type="ECO:0000256" key="10">
    <source>
        <dbReference type="RuleBase" id="RU361208"/>
    </source>
</evidence>
<keyword evidence="8 10" id="KW-0326">Glycosidase</keyword>
<dbReference type="EC" id="3.2.1.132" evidence="10"/>
<dbReference type="GO" id="GO:0016977">
    <property type="term" value="F:chitosanase activity"/>
    <property type="evidence" value="ECO:0007669"/>
    <property type="project" value="UniProtKB-EC"/>
</dbReference>
<dbReference type="GeneID" id="25786811"/>
<accession>G9N8J2</accession>
<evidence type="ECO:0000256" key="5">
    <source>
        <dbReference type="ARBA" id="ARBA00022729"/>
    </source>
</evidence>
<dbReference type="PANTHER" id="PTHR42061:SF6">
    <property type="entry name" value="ENDO-CHITOSANASE"/>
    <property type="match status" value="1"/>
</dbReference>
<proteinExistence type="inferred from homology"/>
<evidence type="ECO:0000256" key="1">
    <source>
        <dbReference type="ARBA" id="ARBA00000405"/>
    </source>
</evidence>
<feature type="signal peptide" evidence="10">
    <location>
        <begin position="1"/>
        <end position="19"/>
    </location>
</feature>
<dbReference type="PANTHER" id="PTHR42061">
    <property type="entry name" value="ENDO-CHITOSANASE"/>
    <property type="match status" value="1"/>
</dbReference>
<dbReference type="Proteomes" id="UP000007115">
    <property type="component" value="Unassembled WGS sequence"/>
</dbReference>
<keyword evidence="7" id="KW-0119">Carbohydrate metabolism</keyword>
<dbReference type="GO" id="GO:0005576">
    <property type="term" value="C:extracellular region"/>
    <property type="evidence" value="ECO:0007669"/>
    <property type="project" value="UniProtKB-SubCell"/>
</dbReference>
<dbReference type="EMBL" id="ABDF02000089">
    <property type="protein sequence ID" value="EHK17399.1"/>
    <property type="molecule type" value="Genomic_DNA"/>
</dbReference>
<dbReference type="HOGENOM" id="CLU_046555_0_1_1"/>
<feature type="compositionally biased region" description="Low complexity" evidence="11">
    <location>
        <begin position="257"/>
        <end position="275"/>
    </location>
</feature>
<dbReference type="InterPro" id="IPR009939">
    <property type="entry name" value="Chitosanase_fungal"/>
</dbReference>
<dbReference type="eggNOG" id="ENOG502S39Y">
    <property type="taxonomic scope" value="Eukaryota"/>
</dbReference>
<evidence type="ECO:0000256" key="2">
    <source>
        <dbReference type="ARBA" id="ARBA00004613"/>
    </source>
</evidence>
<organism evidence="12 13">
    <name type="scientific">Hypocrea virens (strain Gv29-8 / FGSC 10586)</name>
    <name type="common">Gliocladium virens</name>
    <name type="synonym">Trichoderma virens</name>
    <dbReference type="NCBI Taxonomy" id="413071"/>
    <lineage>
        <taxon>Eukaryota</taxon>
        <taxon>Fungi</taxon>
        <taxon>Dikarya</taxon>
        <taxon>Ascomycota</taxon>
        <taxon>Pezizomycotina</taxon>
        <taxon>Sordariomycetes</taxon>
        <taxon>Hypocreomycetidae</taxon>
        <taxon>Hypocreales</taxon>
        <taxon>Hypocreaceae</taxon>
        <taxon>Trichoderma</taxon>
    </lineage>
</organism>
<keyword evidence="4" id="KW-0964">Secreted</keyword>
<evidence type="ECO:0000256" key="11">
    <source>
        <dbReference type="SAM" id="MobiDB-lite"/>
    </source>
</evidence>
<dbReference type="VEuPathDB" id="FungiDB:TRIVIDRAFT_111479"/>
<name>G9N8J2_HYPVG</name>
<comment type="similarity">
    <text evidence="3 10">Belongs to the glycosyl hydrolase 75 family.</text>
</comment>
<evidence type="ECO:0000256" key="4">
    <source>
        <dbReference type="ARBA" id="ARBA00022525"/>
    </source>
</evidence>
<dbReference type="Pfam" id="PF07335">
    <property type="entry name" value="Glyco_hydro_75"/>
    <property type="match status" value="1"/>
</dbReference>
<dbReference type="AlphaFoldDB" id="G9N8J2"/>
<keyword evidence="13" id="KW-1185">Reference proteome</keyword>
<evidence type="ECO:0000256" key="7">
    <source>
        <dbReference type="ARBA" id="ARBA00023277"/>
    </source>
</evidence>
<evidence type="ECO:0000256" key="8">
    <source>
        <dbReference type="ARBA" id="ARBA00023295"/>
    </source>
</evidence>
<keyword evidence="9 10" id="KW-0624">Polysaccharide degradation</keyword>
<evidence type="ECO:0000313" key="12">
    <source>
        <dbReference type="EMBL" id="EHK17399.1"/>
    </source>
</evidence>
<comment type="subcellular location">
    <subcellularLocation>
        <location evidence="2 10">Secreted</location>
    </subcellularLocation>
</comment>
<gene>
    <name evidence="12" type="ORF">TRIVIDRAFT_111479</name>
</gene>
<comment type="caution">
    <text evidence="12">The sequence shown here is derived from an EMBL/GenBank/DDBJ whole genome shotgun (WGS) entry which is preliminary data.</text>
</comment>
<evidence type="ECO:0000313" key="13">
    <source>
        <dbReference type="Proteomes" id="UP000007115"/>
    </source>
</evidence>
<dbReference type="RefSeq" id="XP_013951592.1">
    <property type="nucleotide sequence ID" value="XM_014096117.1"/>
</dbReference>
<evidence type="ECO:0000256" key="3">
    <source>
        <dbReference type="ARBA" id="ARBA00007799"/>
    </source>
</evidence>
<comment type="function">
    <text evidence="10">Chitosanase catalyzing the endo-type cleavage of chitosan, the deacylated form of chitin. Chitosanase may be crucial in the degradation of the deacetylated portion of chitin in the fungal cell wall.</text>
</comment>
<dbReference type="OMA" id="CKNILKG"/>
<sequence>MRSFDALLLAALAASPALARQIPDNVKSLYNSIRAQGSCKNILKGGFYSQEGDSKNFAYCGDHLSDYRIMYLQGTGGNLVNMDIDCDGALGTGDGSCDSSEDTQGETSFKDTVAGYKKGIKDLNAYVHSFVVLGNEGKKSGYVTFDPTSVQVEPLSIVAVVCGNQMFYGVWGDTNGDDGPPLVGEVSDALGRACYGNAVNGNAAHDANDVLYIAFTGGDAVPGANGANWAASSFSAFESSLGTLGDKLVARIGSSGGTPPASSTTAKPPASTTKPPTQPTCSWTGHCAGASCGSDDDCSDDLTCNNGKCGNSGSTSPPPPPPPSCSWAGHCAGASCSSDDDCSDDLACISKVCAVDPNN</sequence>
<evidence type="ECO:0000256" key="6">
    <source>
        <dbReference type="ARBA" id="ARBA00022801"/>
    </source>
</evidence>
<reference evidence="12 13" key="1">
    <citation type="journal article" date="2011" name="Genome Biol.">
        <title>Comparative genome sequence analysis underscores mycoparasitism as the ancestral life style of Trichoderma.</title>
        <authorList>
            <person name="Kubicek C.P."/>
            <person name="Herrera-Estrella A."/>
            <person name="Seidl-Seiboth V."/>
            <person name="Martinez D.A."/>
            <person name="Druzhinina I.S."/>
            <person name="Thon M."/>
            <person name="Zeilinger S."/>
            <person name="Casas-Flores S."/>
            <person name="Horwitz B.A."/>
            <person name="Mukherjee P.K."/>
            <person name="Mukherjee M."/>
            <person name="Kredics L."/>
            <person name="Alcaraz L.D."/>
            <person name="Aerts A."/>
            <person name="Antal Z."/>
            <person name="Atanasova L."/>
            <person name="Cervantes-Badillo M.G."/>
            <person name="Challacombe J."/>
            <person name="Chertkov O."/>
            <person name="McCluskey K."/>
            <person name="Coulpier F."/>
            <person name="Deshpande N."/>
            <person name="von Doehren H."/>
            <person name="Ebbole D.J."/>
            <person name="Esquivel-Naranjo E.U."/>
            <person name="Fekete E."/>
            <person name="Flipphi M."/>
            <person name="Glaser F."/>
            <person name="Gomez-Rodriguez E.Y."/>
            <person name="Gruber S."/>
            <person name="Han C."/>
            <person name="Henrissat B."/>
            <person name="Hermosa R."/>
            <person name="Hernandez-Onate M."/>
            <person name="Karaffa L."/>
            <person name="Kosti I."/>
            <person name="Le Crom S."/>
            <person name="Lindquist E."/>
            <person name="Lucas S."/>
            <person name="Luebeck M."/>
            <person name="Luebeck P.S."/>
            <person name="Margeot A."/>
            <person name="Metz B."/>
            <person name="Misra M."/>
            <person name="Nevalainen H."/>
            <person name="Omann M."/>
            <person name="Packer N."/>
            <person name="Perrone G."/>
            <person name="Uresti-Rivera E.E."/>
            <person name="Salamov A."/>
            <person name="Schmoll M."/>
            <person name="Seiboth B."/>
            <person name="Shapiro H."/>
            <person name="Sukno S."/>
            <person name="Tamayo-Ramos J.A."/>
            <person name="Tisch D."/>
            <person name="Wiest A."/>
            <person name="Wilkinson H.H."/>
            <person name="Zhang M."/>
            <person name="Coutinho P.M."/>
            <person name="Kenerley C.M."/>
            <person name="Monte E."/>
            <person name="Baker S.E."/>
            <person name="Grigoriev I.V."/>
        </authorList>
    </citation>
    <scope>NUCLEOTIDE SEQUENCE [LARGE SCALE GENOMIC DNA]</scope>
    <source>
        <strain evidence="13">Gv29-8 / FGSC 10586</strain>
    </source>
</reference>
<dbReference type="GO" id="GO:0000272">
    <property type="term" value="P:polysaccharide catabolic process"/>
    <property type="evidence" value="ECO:0007669"/>
    <property type="project" value="UniProtKB-KW"/>
</dbReference>